<protein>
    <recommendedName>
        <fullName evidence="4">Lipoprotein</fullName>
    </recommendedName>
</protein>
<organism evidence="2 3">
    <name type="scientific">Streptomyces capitiformicae</name>
    <dbReference type="NCBI Taxonomy" id="2014920"/>
    <lineage>
        <taxon>Bacteria</taxon>
        <taxon>Bacillati</taxon>
        <taxon>Actinomycetota</taxon>
        <taxon>Actinomycetes</taxon>
        <taxon>Kitasatosporales</taxon>
        <taxon>Streptomycetaceae</taxon>
        <taxon>Streptomyces</taxon>
    </lineage>
</organism>
<dbReference type="RefSeq" id="WP_189784647.1">
    <property type="nucleotide sequence ID" value="NZ_BNAT01000018.1"/>
</dbReference>
<evidence type="ECO:0000313" key="2">
    <source>
        <dbReference type="EMBL" id="GHE32717.1"/>
    </source>
</evidence>
<feature type="chain" id="PRO_5038952279" description="Lipoprotein" evidence="1">
    <location>
        <begin position="29"/>
        <end position="182"/>
    </location>
</feature>
<dbReference type="EMBL" id="BNAT01000018">
    <property type="protein sequence ID" value="GHE32717.1"/>
    <property type="molecule type" value="Genomic_DNA"/>
</dbReference>
<evidence type="ECO:0000313" key="3">
    <source>
        <dbReference type="Proteomes" id="UP000603227"/>
    </source>
</evidence>
<keyword evidence="3" id="KW-1185">Reference proteome</keyword>
<evidence type="ECO:0008006" key="4">
    <source>
        <dbReference type="Google" id="ProtNLM"/>
    </source>
</evidence>
<proteinExistence type="predicted"/>
<comment type="caution">
    <text evidence="2">The sequence shown here is derived from an EMBL/GenBank/DDBJ whole genome shotgun (WGS) entry which is preliminary data.</text>
</comment>
<dbReference type="Proteomes" id="UP000603227">
    <property type="component" value="Unassembled WGS sequence"/>
</dbReference>
<keyword evidence="1" id="KW-0732">Signal</keyword>
<dbReference type="PROSITE" id="PS51257">
    <property type="entry name" value="PROKAR_LIPOPROTEIN"/>
    <property type="match status" value="1"/>
</dbReference>
<dbReference type="AlphaFoldDB" id="A0A918Z0V2"/>
<accession>A0A918Z0V2</accession>
<evidence type="ECO:0000256" key="1">
    <source>
        <dbReference type="SAM" id="SignalP"/>
    </source>
</evidence>
<gene>
    <name evidence="2" type="ORF">GCM10017771_49520</name>
</gene>
<feature type="signal peptide" evidence="1">
    <location>
        <begin position="1"/>
        <end position="28"/>
    </location>
</feature>
<sequence>MKRLVGTTLATVVVAGGLVGATSAPAFAGCAPERGTKYTIYNKSTVYKGTNLASTWMDFRSAESVTVSYEDNNTASWNASGTAGIEAEAGVIFAKASTSFSVTIGKEWSKSKSWNYSMTAKKPKGKKQVRMRYFHEAKKFSVHKQTWVINGNCKTLYTTKWRKTIVGPAKRSSNDVWRLEYK</sequence>
<name>A0A918Z0V2_9ACTN</name>
<reference evidence="2" key="2">
    <citation type="submission" date="2020-09" db="EMBL/GenBank/DDBJ databases">
        <authorList>
            <person name="Sun Q."/>
            <person name="Zhou Y."/>
        </authorList>
    </citation>
    <scope>NUCLEOTIDE SEQUENCE</scope>
    <source>
        <strain evidence="2">CGMCC 4.7403</strain>
    </source>
</reference>
<reference evidence="2" key="1">
    <citation type="journal article" date="2014" name="Int. J. Syst. Evol. Microbiol.">
        <title>Complete genome sequence of Corynebacterium casei LMG S-19264T (=DSM 44701T), isolated from a smear-ripened cheese.</title>
        <authorList>
            <consortium name="US DOE Joint Genome Institute (JGI-PGF)"/>
            <person name="Walter F."/>
            <person name="Albersmeier A."/>
            <person name="Kalinowski J."/>
            <person name="Ruckert C."/>
        </authorList>
    </citation>
    <scope>NUCLEOTIDE SEQUENCE</scope>
    <source>
        <strain evidence="2">CGMCC 4.7403</strain>
    </source>
</reference>